<evidence type="ECO:0000259" key="7">
    <source>
        <dbReference type="PROSITE" id="PS50011"/>
    </source>
</evidence>
<dbReference type="SUPFAM" id="SSF56112">
    <property type="entry name" value="Protein kinase-like (PK-like)"/>
    <property type="match status" value="1"/>
</dbReference>
<dbReference type="PROSITE" id="PS00107">
    <property type="entry name" value="PROTEIN_KINASE_ATP"/>
    <property type="match status" value="1"/>
</dbReference>
<organism evidence="8 9">
    <name type="scientific">Streptomyces tateyamensis</name>
    <dbReference type="NCBI Taxonomy" id="565073"/>
    <lineage>
        <taxon>Bacteria</taxon>
        <taxon>Bacillati</taxon>
        <taxon>Actinomycetota</taxon>
        <taxon>Actinomycetes</taxon>
        <taxon>Kitasatosporales</taxon>
        <taxon>Streptomycetaceae</taxon>
        <taxon>Streptomyces</taxon>
    </lineage>
</organism>
<dbReference type="Proteomes" id="UP000248039">
    <property type="component" value="Unassembled WGS sequence"/>
</dbReference>
<dbReference type="PANTHER" id="PTHR43289">
    <property type="entry name" value="MITOGEN-ACTIVATED PROTEIN KINASE KINASE KINASE 20-RELATED"/>
    <property type="match status" value="1"/>
</dbReference>
<dbReference type="InterPro" id="IPR015943">
    <property type="entry name" value="WD40/YVTN_repeat-like_dom_sf"/>
</dbReference>
<dbReference type="InterPro" id="IPR002372">
    <property type="entry name" value="PQQ_rpt_dom"/>
</dbReference>
<proteinExistence type="predicted"/>
<feature type="compositionally biased region" description="Pro residues" evidence="6">
    <location>
        <begin position="361"/>
        <end position="370"/>
    </location>
</feature>
<dbReference type="InterPro" id="IPR011047">
    <property type="entry name" value="Quinoprotein_ADH-like_sf"/>
</dbReference>
<evidence type="ECO:0000256" key="1">
    <source>
        <dbReference type="ARBA" id="ARBA00022679"/>
    </source>
</evidence>
<dbReference type="GO" id="GO:0005524">
    <property type="term" value="F:ATP binding"/>
    <property type="evidence" value="ECO:0007669"/>
    <property type="project" value="UniProtKB-UniRule"/>
</dbReference>
<dbReference type="Gene3D" id="1.10.510.10">
    <property type="entry name" value="Transferase(Phosphotransferase) domain 1"/>
    <property type="match status" value="1"/>
</dbReference>
<dbReference type="SMART" id="SM00220">
    <property type="entry name" value="S_TKc"/>
    <property type="match status" value="1"/>
</dbReference>
<feature type="region of interest" description="Disordered" evidence="6">
    <location>
        <begin position="302"/>
        <end position="374"/>
    </location>
</feature>
<dbReference type="InterPro" id="IPR018391">
    <property type="entry name" value="PQQ_b-propeller_rpt"/>
</dbReference>
<dbReference type="PANTHER" id="PTHR43289:SF34">
    <property type="entry name" value="SERINE_THREONINE-PROTEIN KINASE YBDM-RELATED"/>
    <property type="match status" value="1"/>
</dbReference>
<dbReference type="SMART" id="SM00564">
    <property type="entry name" value="PQQ"/>
    <property type="match status" value="4"/>
</dbReference>
<accession>A0A2V4NTH4</accession>
<keyword evidence="8" id="KW-0723">Serine/threonine-protein kinase</keyword>
<feature type="binding site" evidence="5">
    <location>
        <position position="43"/>
    </location>
    <ligand>
        <name>ATP</name>
        <dbReference type="ChEBI" id="CHEBI:30616"/>
    </ligand>
</feature>
<dbReference type="InterPro" id="IPR011009">
    <property type="entry name" value="Kinase-like_dom_sf"/>
</dbReference>
<evidence type="ECO:0000313" key="8">
    <source>
        <dbReference type="EMBL" id="PYC66655.1"/>
    </source>
</evidence>
<evidence type="ECO:0000256" key="3">
    <source>
        <dbReference type="ARBA" id="ARBA00022777"/>
    </source>
</evidence>
<dbReference type="PROSITE" id="PS00108">
    <property type="entry name" value="PROTEIN_KINASE_ST"/>
    <property type="match status" value="1"/>
</dbReference>
<feature type="compositionally biased region" description="Gly residues" evidence="6">
    <location>
        <begin position="333"/>
        <end position="345"/>
    </location>
</feature>
<comment type="caution">
    <text evidence="8">The sequence shown here is derived from an EMBL/GenBank/DDBJ whole genome shotgun (WGS) entry which is preliminary data.</text>
</comment>
<dbReference type="GO" id="GO:0004674">
    <property type="term" value="F:protein serine/threonine kinase activity"/>
    <property type="evidence" value="ECO:0007669"/>
    <property type="project" value="UniProtKB-KW"/>
</dbReference>
<feature type="compositionally biased region" description="Low complexity" evidence="6">
    <location>
        <begin position="305"/>
        <end position="318"/>
    </location>
</feature>
<dbReference type="Gene3D" id="2.130.10.10">
    <property type="entry name" value="YVTN repeat-like/Quinoprotein amine dehydrogenase"/>
    <property type="match status" value="2"/>
</dbReference>
<feature type="domain" description="Protein kinase" evidence="7">
    <location>
        <begin position="15"/>
        <end position="273"/>
    </location>
</feature>
<keyword evidence="2 5" id="KW-0547">Nucleotide-binding</keyword>
<keyword evidence="4 5" id="KW-0067">ATP-binding</keyword>
<evidence type="ECO:0000256" key="6">
    <source>
        <dbReference type="SAM" id="MobiDB-lite"/>
    </source>
</evidence>
<dbReference type="PROSITE" id="PS50011">
    <property type="entry name" value="PROTEIN_KINASE_DOM"/>
    <property type="match status" value="1"/>
</dbReference>
<dbReference type="Pfam" id="PF13360">
    <property type="entry name" value="PQQ_2"/>
    <property type="match status" value="1"/>
</dbReference>
<dbReference type="InterPro" id="IPR008271">
    <property type="entry name" value="Ser/Thr_kinase_AS"/>
</dbReference>
<dbReference type="Pfam" id="PF00069">
    <property type="entry name" value="Pkinase"/>
    <property type="match status" value="1"/>
</dbReference>
<dbReference type="CDD" id="cd14014">
    <property type="entry name" value="STKc_PknB_like"/>
    <property type="match status" value="1"/>
</dbReference>
<evidence type="ECO:0000256" key="5">
    <source>
        <dbReference type="PROSITE-ProRule" id="PRU10141"/>
    </source>
</evidence>
<keyword evidence="3 8" id="KW-0418">Kinase</keyword>
<dbReference type="InterPro" id="IPR017441">
    <property type="entry name" value="Protein_kinase_ATP_BS"/>
</dbReference>
<sequence length="777" mass="79421">MEPLDSTDPEAIGPYRLIARLGVGGMGRVYLARSAGGRTVAVKVVRGELAGDQEFLTRFGREVAAARAVDGTYTAPVVDAEVSGAQPWLATAYVLGPSLTDAVGRYGPLPEHSVRALGVGLAQALRAVHAAGLVHRDLKPSNVLLAADGPRVIDFGIARAMDGDQMTRTGVVVGSPGYMSPEQAAGLAMTPASDVFSLGSVLLYAACGHGPFESESGPAAQLYRVVHDQADLGELPASLREAVGACLAKEPARRPTPEQLSAMLAPDGPDSLLRDGWLPVPVASALARHAAAVMDLEAPVRNGSPAPAAQAAYSPTTTDGHAVADPGTMQLGGAAGPPGTTGGPGTVQLGAAQHGGGAPTLPQPAAPGPKPSRRNLLVAGGGVLALAAAGGIGWALSGHGGKPVAGGSTSPSPAPDSAASTGTVPLPAPTATRADGVPPGPLWTYPAKGRLGLGPAQFAGGLLLPPGDALVALDPASGKEQWARRDVQAIEMAAHGNDVYVSALGGAAGYDLRTSAPNWQSANRSTDNRTINANRLLGVDDKHLYLLADLTDANFASTSGVLAFALDTKQVAWFQERKKGTDTVFISSMVAGGNVFYTDADANLVARGGATGQQLWFADTGAKAAFQPAADDTQAYCLVGGTGLQAVRLSDGVQQWKIQLPAGQLGMFTPVTASGGVVYGSDGSASVSAWSAKDGTKLWTCPLPRSPSGLVPPVLVHDTLFVPGKGDEGLYAVDTKHAKVRWTFKNGLNTGDDWYLSTDGERLFAVFQSTVYCLPPV</sequence>
<gene>
    <name evidence="8" type="ORF">C7C46_31165</name>
</gene>
<keyword evidence="9" id="KW-1185">Reference proteome</keyword>
<dbReference type="AlphaFoldDB" id="A0A2V4NTH4"/>
<reference evidence="8 9" key="1">
    <citation type="submission" date="2018-03" db="EMBL/GenBank/DDBJ databases">
        <title>Bioinformatic expansion and discovery of thiopeptide antibiotics.</title>
        <authorList>
            <person name="Schwalen C.J."/>
            <person name="Hudson G.A."/>
            <person name="Mitchell D.A."/>
        </authorList>
    </citation>
    <scope>NUCLEOTIDE SEQUENCE [LARGE SCALE GENOMIC DNA]</scope>
    <source>
        <strain evidence="8 9">ATCC 21389</strain>
    </source>
</reference>
<name>A0A2V4NTH4_9ACTN</name>
<evidence type="ECO:0000256" key="2">
    <source>
        <dbReference type="ARBA" id="ARBA00022741"/>
    </source>
</evidence>
<evidence type="ECO:0000256" key="4">
    <source>
        <dbReference type="ARBA" id="ARBA00022840"/>
    </source>
</evidence>
<dbReference type="Gene3D" id="3.30.200.20">
    <property type="entry name" value="Phosphorylase Kinase, domain 1"/>
    <property type="match status" value="1"/>
</dbReference>
<feature type="region of interest" description="Disordered" evidence="6">
    <location>
        <begin position="401"/>
        <end position="440"/>
    </location>
</feature>
<protein>
    <submittedName>
        <fullName evidence="8">Serine/threonine protein kinase</fullName>
    </submittedName>
</protein>
<dbReference type="OrthoDB" id="3453891at2"/>
<keyword evidence="1" id="KW-0808">Transferase</keyword>
<evidence type="ECO:0000313" key="9">
    <source>
        <dbReference type="Proteomes" id="UP000248039"/>
    </source>
</evidence>
<dbReference type="EMBL" id="PYBW01000170">
    <property type="protein sequence ID" value="PYC66655.1"/>
    <property type="molecule type" value="Genomic_DNA"/>
</dbReference>
<dbReference type="InterPro" id="IPR000719">
    <property type="entry name" value="Prot_kinase_dom"/>
</dbReference>
<dbReference type="RefSeq" id="WP_110673284.1">
    <property type="nucleotide sequence ID" value="NZ_PYBW01000170.1"/>
</dbReference>
<feature type="compositionally biased region" description="Low complexity" evidence="6">
    <location>
        <begin position="405"/>
        <end position="423"/>
    </location>
</feature>
<dbReference type="SUPFAM" id="SSF50998">
    <property type="entry name" value="Quinoprotein alcohol dehydrogenase-like"/>
    <property type="match status" value="1"/>
</dbReference>